<dbReference type="Gene3D" id="3.10.310.70">
    <property type="match status" value="1"/>
</dbReference>
<dbReference type="InterPro" id="IPR032466">
    <property type="entry name" value="Metal_Hydrolase"/>
</dbReference>
<dbReference type="OrthoDB" id="3173428at2"/>
<keyword evidence="2" id="KW-0378">Hydrolase</keyword>
<comment type="caution">
    <text evidence="2">The sequence shown here is derived from an EMBL/GenBank/DDBJ whole genome shotgun (WGS) entry which is preliminary data.</text>
</comment>
<evidence type="ECO:0000313" key="2">
    <source>
        <dbReference type="EMBL" id="MTD53781.1"/>
    </source>
</evidence>
<evidence type="ECO:0000313" key="3">
    <source>
        <dbReference type="Proteomes" id="UP000440096"/>
    </source>
</evidence>
<evidence type="ECO:0000259" key="1">
    <source>
        <dbReference type="Pfam" id="PF07969"/>
    </source>
</evidence>
<dbReference type="InterPro" id="IPR011059">
    <property type="entry name" value="Metal-dep_hydrolase_composite"/>
</dbReference>
<proteinExistence type="predicted"/>
<keyword evidence="3" id="KW-1185">Reference proteome</keyword>
<dbReference type="PANTHER" id="PTHR22642:SF2">
    <property type="entry name" value="PROTEIN LONG AFTER FAR-RED 3"/>
    <property type="match status" value="1"/>
</dbReference>
<dbReference type="SUPFAM" id="SSF51556">
    <property type="entry name" value="Metallo-dependent hydrolases"/>
    <property type="match status" value="1"/>
</dbReference>
<dbReference type="Gene3D" id="2.30.40.10">
    <property type="entry name" value="Urease, subunit C, domain 1"/>
    <property type="match status" value="1"/>
</dbReference>
<organism evidence="2 3">
    <name type="scientific">Amycolatopsis pithecellobii</name>
    <dbReference type="NCBI Taxonomy" id="664692"/>
    <lineage>
        <taxon>Bacteria</taxon>
        <taxon>Bacillati</taxon>
        <taxon>Actinomycetota</taxon>
        <taxon>Actinomycetes</taxon>
        <taxon>Pseudonocardiales</taxon>
        <taxon>Pseudonocardiaceae</taxon>
        <taxon>Amycolatopsis</taxon>
    </lineage>
</organism>
<dbReference type="Pfam" id="PF07969">
    <property type="entry name" value="Amidohydro_3"/>
    <property type="match status" value="1"/>
</dbReference>
<dbReference type="PANTHER" id="PTHR22642">
    <property type="entry name" value="IMIDAZOLONEPROPIONASE"/>
    <property type="match status" value="1"/>
</dbReference>
<gene>
    <name evidence="2" type="ORF">GKO32_07260</name>
</gene>
<reference evidence="2 3" key="1">
    <citation type="submission" date="2019-11" db="EMBL/GenBank/DDBJ databases">
        <title>Draft genome of Amycolatopsis RM579.</title>
        <authorList>
            <person name="Duangmal K."/>
            <person name="Mingma R."/>
        </authorList>
    </citation>
    <scope>NUCLEOTIDE SEQUENCE [LARGE SCALE GENOMIC DNA]</scope>
    <source>
        <strain evidence="2 3">RM579</strain>
    </source>
</reference>
<dbReference type="Proteomes" id="UP000440096">
    <property type="component" value="Unassembled WGS sequence"/>
</dbReference>
<dbReference type="InterPro" id="IPR013108">
    <property type="entry name" value="Amidohydro_3"/>
</dbReference>
<dbReference type="Gene3D" id="3.20.20.140">
    <property type="entry name" value="Metal-dependent hydrolases"/>
    <property type="match status" value="2"/>
</dbReference>
<sequence>MSSADTHLIRNALLDGHRTDCRITGTTITALGDSLEPREDETVLDAHGATLLPGLADHHLHLFATAAAAASLNLDGATTLPPPDPGTTGWVRAIGAGTELRRTDLDAAWPHRPARVQHRSGALWTLNTAAVDLLSAGLSPDERRTGQLWRADTRLRALLDNAGARAAVDLAALGCRLASYGITHVTDATPDLDAAALQTLSAGIPQHLLSLSAAGTGPRKIVLPDHQYPHPDDLARRIDASHATGRPVAVHVVSSATLAIAIAALDTVGVLPGDRIEHAAVCDNSAADRLAELGIVVVTQPSVYARHAATFERDSDPTDRPWLWRYEELLSRGVRVIASSDAPYGDPNPWFTIRYASQREPSLTPVTVLGSYLTEPTDPAGPPRTITVGAPADLCLHTTDTSTGTVTVTATFAAGIRVH</sequence>
<dbReference type="RefSeq" id="WP_154756004.1">
    <property type="nucleotide sequence ID" value="NZ_WMBA01000007.1"/>
</dbReference>
<protein>
    <submittedName>
        <fullName evidence="2">Amidohydrolase family protein</fullName>
    </submittedName>
</protein>
<dbReference type="SUPFAM" id="SSF51338">
    <property type="entry name" value="Composite domain of metallo-dependent hydrolases"/>
    <property type="match status" value="1"/>
</dbReference>
<accession>A0A6N7Z1N2</accession>
<dbReference type="GO" id="GO:0016810">
    <property type="term" value="F:hydrolase activity, acting on carbon-nitrogen (but not peptide) bonds"/>
    <property type="evidence" value="ECO:0007669"/>
    <property type="project" value="InterPro"/>
</dbReference>
<name>A0A6N7Z1N2_9PSEU</name>
<dbReference type="AlphaFoldDB" id="A0A6N7Z1N2"/>
<feature type="domain" description="Amidohydrolase 3" evidence="1">
    <location>
        <begin position="43"/>
        <end position="357"/>
    </location>
</feature>
<dbReference type="EMBL" id="WMBA01000007">
    <property type="protein sequence ID" value="MTD53781.1"/>
    <property type="molecule type" value="Genomic_DNA"/>
</dbReference>